<evidence type="ECO:0000313" key="2">
    <source>
        <dbReference type="Proteomes" id="UP001519535"/>
    </source>
</evidence>
<dbReference type="RefSeq" id="WP_214091538.1">
    <property type="nucleotide sequence ID" value="NZ_JAHCLR010000004.1"/>
</dbReference>
<comment type="caution">
    <text evidence="1">The sequence shown here is derived from an EMBL/GenBank/DDBJ whole genome shotgun (WGS) entry which is preliminary data.</text>
</comment>
<sequence length="187" mass="20620">MQNHSYLTYEEFGRRFFEIAVTEERVAGALAAIAGDEFTMPPMRQGPAKIALVTAKVKVLQPVVTRHAGDMLTFAIHIPLTIDLLIDLRLDKQRFTVNGDIALRATARAAEPLLLVIDVPKPRPSDITVEVSSSSLRGELLRIFAGVDGEIRRFIAAYVADEIDNPQSQQAQVIDVAERLDAAWQGV</sequence>
<accession>A0ABS5RED4</accession>
<reference evidence="1 2" key="1">
    <citation type="submission" date="2021-05" db="EMBL/GenBank/DDBJ databases">
        <title>Mycobacterium acidophilum sp. nov., an extremely acid-tolerant member of the genus Mycobacterium.</title>
        <authorList>
            <person name="Xia J."/>
        </authorList>
    </citation>
    <scope>NUCLEOTIDE SEQUENCE [LARGE SCALE GENOMIC DNA]</scope>
    <source>
        <strain evidence="1 2">M1</strain>
    </source>
</reference>
<evidence type="ECO:0008006" key="3">
    <source>
        <dbReference type="Google" id="ProtNLM"/>
    </source>
</evidence>
<gene>
    <name evidence="1" type="ORF">KIH27_03485</name>
</gene>
<name>A0ABS5RED4_9MYCO</name>
<dbReference type="Proteomes" id="UP001519535">
    <property type="component" value="Unassembled WGS sequence"/>
</dbReference>
<keyword evidence="2" id="KW-1185">Reference proteome</keyword>
<protein>
    <recommendedName>
        <fullName evidence="3">DUF2505 domain-containing protein</fullName>
    </recommendedName>
</protein>
<dbReference type="EMBL" id="JAHCLR010000004">
    <property type="protein sequence ID" value="MBS9532646.1"/>
    <property type="molecule type" value="Genomic_DNA"/>
</dbReference>
<evidence type="ECO:0000313" key="1">
    <source>
        <dbReference type="EMBL" id="MBS9532646.1"/>
    </source>
</evidence>
<proteinExistence type="predicted"/>
<organism evidence="1 2">
    <name type="scientific">Mycolicibacter acidiphilus</name>
    <dbReference type="NCBI Taxonomy" id="2835306"/>
    <lineage>
        <taxon>Bacteria</taxon>
        <taxon>Bacillati</taxon>
        <taxon>Actinomycetota</taxon>
        <taxon>Actinomycetes</taxon>
        <taxon>Mycobacteriales</taxon>
        <taxon>Mycobacteriaceae</taxon>
        <taxon>Mycolicibacter</taxon>
    </lineage>
</organism>